<evidence type="ECO:0000313" key="4">
    <source>
        <dbReference type="EMBL" id="RCU57116.1"/>
    </source>
</evidence>
<evidence type="ECO:0000256" key="1">
    <source>
        <dbReference type="ARBA" id="ARBA00022679"/>
    </source>
</evidence>
<feature type="domain" description="Sulfotransferase" evidence="3">
    <location>
        <begin position="14"/>
        <end position="226"/>
    </location>
</feature>
<dbReference type="Proteomes" id="UP000252249">
    <property type="component" value="Unassembled WGS sequence"/>
</dbReference>
<gene>
    <name evidence="4" type="ORF">DU428_09230</name>
</gene>
<name>A0A368P3U3_9FLAO</name>
<dbReference type="SUPFAM" id="SSF52540">
    <property type="entry name" value="P-loop containing nucleoside triphosphate hydrolases"/>
    <property type="match status" value="1"/>
</dbReference>
<proteinExistence type="predicted"/>
<dbReference type="Pfam" id="PF00685">
    <property type="entry name" value="Sulfotransfer_1"/>
    <property type="match status" value="1"/>
</dbReference>
<dbReference type="PANTHER" id="PTHR10605">
    <property type="entry name" value="HEPARAN SULFATE SULFOTRANSFERASE"/>
    <property type="match status" value="1"/>
</dbReference>
<reference evidence="4 5" key="1">
    <citation type="submission" date="2018-07" db="EMBL/GenBank/DDBJ databases">
        <title>Oceanihabitans testaceum sp. nov., isolated from marine sediment.</title>
        <authorList>
            <person name="Li C.-M."/>
        </authorList>
    </citation>
    <scope>NUCLEOTIDE SEQUENCE [LARGE SCALE GENOMIC DNA]</scope>
    <source>
        <strain evidence="4 5">S9-10</strain>
    </source>
</reference>
<dbReference type="OrthoDB" id="981508at2"/>
<accession>A0A368P3U3</accession>
<keyword evidence="5" id="KW-1185">Reference proteome</keyword>
<dbReference type="AlphaFoldDB" id="A0A368P3U3"/>
<dbReference type="InterPro" id="IPR000863">
    <property type="entry name" value="Sulfotransferase_dom"/>
</dbReference>
<comment type="caution">
    <text evidence="4">The sequence shown here is derived from an EMBL/GenBank/DDBJ whole genome shotgun (WGS) entry which is preliminary data.</text>
</comment>
<evidence type="ECO:0000313" key="5">
    <source>
        <dbReference type="Proteomes" id="UP000252249"/>
    </source>
</evidence>
<organism evidence="4 5">
    <name type="scientific">Oceanihabitans sediminis</name>
    <dbReference type="NCBI Taxonomy" id="1812012"/>
    <lineage>
        <taxon>Bacteria</taxon>
        <taxon>Pseudomonadati</taxon>
        <taxon>Bacteroidota</taxon>
        <taxon>Flavobacteriia</taxon>
        <taxon>Flavobacteriales</taxon>
        <taxon>Flavobacteriaceae</taxon>
        <taxon>Oceanihabitans</taxon>
    </lineage>
</organism>
<dbReference type="RefSeq" id="WP_113966827.1">
    <property type="nucleotide sequence ID" value="NZ_QNRP01000014.1"/>
</dbReference>
<dbReference type="GO" id="GO:0008146">
    <property type="term" value="F:sulfotransferase activity"/>
    <property type="evidence" value="ECO:0007669"/>
    <property type="project" value="InterPro"/>
</dbReference>
<dbReference type="InterPro" id="IPR037359">
    <property type="entry name" value="NST/OST"/>
</dbReference>
<keyword evidence="2" id="KW-0325">Glycoprotein</keyword>
<evidence type="ECO:0000256" key="2">
    <source>
        <dbReference type="ARBA" id="ARBA00023180"/>
    </source>
</evidence>
<keyword evidence="1" id="KW-0808">Transferase</keyword>
<sequence>MIRIKKKIKVNAAIVGFQKCGTSALHQFLSFHPDIIVSDPKETHFFSTSKNYSKGISHYHSYFKVSFFERVKGKIFLDASPSYSSVLYQDFAISKMYSYNPSFKIICMVRNPIHRAYSAWNMYRKRFKQNQRWFQELEERMHGKSSKMIARTVEELDNFDLYVERELEAFANNMNIEAVILPQGLYSIGIRNIKMHFQNCLFIDNEDMQQNTPEYLHMVSNFLGVKKINWNDFEGMKFFNQDYKRAISSKTNSVLETYYKDSDRELEELTGISYFS</sequence>
<dbReference type="PANTHER" id="PTHR10605:SF56">
    <property type="entry name" value="BIFUNCTIONAL HEPARAN SULFATE N-DEACETYLASE_N-SULFOTRANSFERASE"/>
    <property type="match status" value="1"/>
</dbReference>
<protein>
    <recommendedName>
        <fullName evidence="3">Sulfotransferase domain-containing protein</fullName>
    </recommendedName>
</protein>
<dbReference type="InterPro" id="IPR027417">
    <property type="entry name" value="P-loop_NTPase"/>
</dbReference>
<dbReference type="Gene3D" id="3.40.50.300">
    <property type="entry name" value="P-loop containing nucleotide triphosphate hydrolases"/>
    <property type="match status" value="1"/>
</dbReference>
<dbReference type="EMBL" id="QPIG01000003">
    <property type="protein sequence ID" value="RCU57116.1"/>
    <property type="molecule type" value="Genomic_DNA"/>
</dbReference>
<evidence type="ECO:0000259" key="3">
    <source>
        <dbReference type="Pfam" id="PF00685"/>
    </source>
</evidence>